<dbReference type="AlphaFoldDB" id="K6VQS9"/>
<keyword evidence="3" id="KW-1185">Reference proteome</keyword>
<evidence type="ECO:0000313" key="3">
    <source>
        <dbReference type="Proteomes" id="UP000008363"/>
    </source>
</evidence>
<dbReference type="Proteomes" id="UP000008363">
    <property type="component" value="Unassembled WGS sequence"/>
</dbReference>
<name>K6VQS9_9ACTN</name>
<evidence type="ECO:0000313" key="2">
    <source>
        <dbReference type="EMBL" id="GAB89260.1"/>
    </source>
</evidence>
<protein>
    <submittedName>
        <fullName evidence="2">Putative ABC transporter permease protein</fullName>
    </submittedName>
</protein>
<dbReference type="eggNOG" id="COG3087">
    <property type="taxonomic scope" value="Bacteria"/>
</dbReference>
<accession>K6VQS9</accession>
<gene>
    <name evidence="2" type="ORF">GORHZ_055_00440</name>
</gene>
<feature type="transmembrane region" description="Helical" evidence="1">
    <location>
        <begin position="73"/>
        <end position="91"/>
    </location>
</feature>
<keyword evidence="1" id="KW-1133">Transmembrane helix</keyword>
<keyword evidence="1" id="KW-0472">Membrane</keyword>
<reference evidence="2 3" key="1">
    <citation type="submission" date="2012-08" db="EMBL/GenBank/DDBJ databases">
        <title>Whole genome shotgun sequence of Gordonia rhizosphera NBRC 16068.</title>
        <authorList>
            <person name="Takarada H."/>
            <person name="Isaki S."/>
            <person name="Hosoyama A."/>
            <person name="Tsuchikane K."/>
            <person name="Katsumata H."/>
            <person name="Baba S."/>
            <person name="Ohji S."/>
            <person name="Yamazaki S."/>
            <person name="Fujita N."/>
        </authorList>
    </citation>
    <scope>NUCLEOTIDE SEQUENCE [LARGE SCALE GENOMIC DNA]</scope>
    <source>
        <strain evidence="2 3">NBRC 16068</strain>
    </source>
</reference>
<proteinExistence type="predicted"/>
<comment type="caution">
    <text evidence="2">The sequence shown here is derived from an EMBL/GenBank/DDBJ whole genome shotgun (WGS) entry which is preliminary data.</text>
</comment>
<keyword evidence="1" id="KW-0812">Transmembrane</keyword>
<evidence type="ECO:0000256" key="1">
    <source>
        <dbReference type="SAM" id="Phobius"/>
    </source>
</evidence>
<dbReference type="EMBL" id="BAHC01000055">
    <property type="protein sequence ID" value="GAB89260.1"/>
    <property type="molecule type" value="Genomic_DNA"/>
</dbReference>
<dbReference type="STRING" id="1108045.GORHZ_055_00440"/>
<sequence>MSSSGSGSGRIVRHTAGAIVIVLIWNLAVESILSILPKVGPHVAPFLPFANGSRFLNDTTGVASYHWNAYGSLVYFALFAAAILGFGIVVTERRDA</sequence>
<feature type="transmembrane region" description="Helical" evidence="1">
    <location>
        <begin position="12"/>
        <end position="36"/>
    </location>
</feature>
<organism evidence="2 3">
    <name type="scientific">Gordonia rhizosphera NBRC 16068</name>
    <dbReference type="NCBI Taxonomy" id="1108045"/>
    <lineage>
        <taxon>Bacteria</taxon>
        <taxon>Bacillati</taxon>
        <taxon>Actinomycetota</taxon>
        <taxon>Actinomycetes</taxon>
        <taxon>Mycobacteriales</taxon>
        <taxon>Gordoniaceae</taxon>
        <taxon>Gordonia</taxon>
    </lineage>
</organism>